<comment type="cofactor">
    <cofactor evidence="1 11">
        <name>Zn(2+)</name>
        <dbReference type="ChEBI" id="CHEBI:29105"/>
    </cofactor>
</comment>
<dbReference type="NCBIfam" id="TIGR00054">
    <property type="entry name" value="RIP metalloprotease RseP"/>
    <property type="match status" value="1"/>
</dbReference>
<dbReference type="EMBL" id="QOQD01000024">
    <property type="protein sequence ID" value="RCL71628.1"/>
    <property type="molecule type" value="Genomic_DNA"/>
</dbReference>
<evidence type="ECO:0000259" key="12">
    <source>
        <dbReference type="Pfam" id="PF02163"/>
    </source>
</evidence>
<dbReference type="PANTHER" id="PTHR42837:SF2">
    <property type="entry name" value="MEMBRANE METALLOPROTEASE ARASP2, CHLOROPLASTIC-RELATED"/>
    <property type="match status" value="1"/>
</dbReference>
<name>A0A368DIG3_9PROT</name>
<evidence type="ECO:0000256" key="3">
    <source>
        <dbReference type="ARBA" id="ARBA00007931"/>
    </source>
</evidence>
<evidence type="ECO:0000256" key="11">
    <source>
        <dbReference type="RuleBase" id="RU362031"/>
    </source>
</evidence>
<dbReference type="PANTHER" id="PTHR42837">
    <property type="entry name" value="REGULATOR OF SIGMA-E PROTEASE RSEP"/>
    <property type="match status" value="1"/>
</dbReference>
<dbReference type="Gene3D" id="2.30.42.10">
    <property type="match status" value="1"/>
</dbReference>
<keyword evidence="6 11" id="KW-0378">Hydrolase</keyword>
<organism evidence="13 14">
    <name type="scientific">PS1 clade bacterium</name>
    <dbReference type="NCBI Taxonomy" id="2175152"/>
    <lineage>
        <taxon>Bacteria</taxon>
        <taxon>Pseudomonadati</taxon>
        <taxon>Pseudomonadota</taxon>
        <taxon>Alphaproteobacteria</taxon>
        <taxon>PS1 clade</taxon>
    </lineage>
</organism>
<dbReference type="GO" id="GO:0046872">
    <property type="term" value="F:metal ion binding"/>
    <property type="evidence" value="ECO:0007669"/>
    <property type="project" value="UniProtKB-KW"/>
</dbReference>
<proteinExistence type="inferred from homology"/>
<dbReference type="SUPFAM" id="SSF50156">
    <property type="entry name" value="PDZ domain-like"/>
    <property type="match status" value="1"/>
</dbReference>
<keyword evidence="10 11" id="KW-0472">Membrane</keyword>
<dbReference type="CDD" id="cd06163">
    <property type="entry name" value="S2P-M50_PDZ_RseP-like"/>
    <property type="match status" value="1"/>
</dbReference>
<dbReference type="Pfam" id="PF02163">
    <property type="entry name" value="Peptidase_M50"/>
    <property type="match status" value="1"/>
</dbReference>
<feature type="transmembrane region" description="Helical" evidence="11">
    <location>
        <begin position="292"/>
        <end position="312"/>
    </location>
</feature>
<feature type="transmembrane region" description="Helical" evidence="11">
    <location>
        <begin position="6"/>
        <end position="27"/>
    </location>
</feature>
<evidence type="ECO:0000256" key="1">
    <source>
        <dbReference type="ARBA" id="ARBA00001947"/>
    </source>
</evidence>
<evidence type="ECO:0000256" key="10">
    <source>
        <dbReference type="ARBA" id="ARBA00023136"/>
    </source>
</evidence>
<dbReference type="GO" id="GO:0004222">
    <property type="term" value="F:metalloendopeptidase activity"/>
    <property type="evidence" value="ECO:0007669"/>
    <property type="project" value="InterPro"/>
</dbReference>
<sequence>MDFPNFFLNIFIYTIPFLFVLTVVVFFHELGHFLIARFNKVDVESFSIGFGKKIFSYIDKRGTEWKVCWIPLGGYVKFIDDLDPASSKEGTVDNENGFHNKSIKAKSAIVSAGPIANFILAIIIFTFFYSFYGKTTILPVVETIEENSPAMLGGLVIGDKFLTMNNIEVTEFNDIPRILNETNLDTINVTVLRSESIIDLKLTPLFRSYDKKETTRASAYIGIGGGGLQENVITKKLPIHKALLQGAGDTYNIINLSLGYLYRIIRGSESTEHLGGPIRIAQISGDVAKNGIYPLIHLTALLSVSIGLINLFPIPMLDGGHLLFYFIEALRGKPLGDKAYEIFHKIGLSFIVFLMFFAIWNDLNFLNIF</sequence>
<accession>A0A368DIG3</accession>
<evidence type="ECO:0000256" key="8">
    <source>
        <dbReference type="ARBA" id="ARBA00022989"/>
    </source>
</evidence>
<evidence type="ECO:0000313" key="14">
    <source>
        <dbReference type="Proteomes" id="UP000253570"/>
    </source>
</evidence>
<dbReference type="InterPro" id="IPR008915">
    <property type="entry name" value="Peptidase_M50"/>
</dbReference>
<evidence type="ECO:0000256" key="4">
    <source>
        <dbReference type="ARBA" id="ARBA00022670"/>
    </source>
</evidence>
<comment type="subcellular location">
    <subcellularLocation>
        <location evidence="2">Membrane</location>
        <topology evidence="2">Multi-pass membrane protein</topology>
    </subcellularLocation>
</comment>
<dbReference type="InterPro" id="IPR036034">
    <property type="entry name" value="PDZ_sf"/>
</dbReference>
<dbReference type="GO" id="GO:0016020">
    <property type="term" value="C:membrane"/>
    <property type="evidence" value="ECO:0007669"/>
    <property type="project" value="UniProtKB-SubCell"/>
</dbReference>
<gene>
    <name evidence="13" type="primary">rseP</name>
    <name evidence="13" type="ORF">DBW71_06520</name>
</gene>
<dbReference type="Proteomes" id="UP000253570">
    <property type="component" value="Unassembled WGS sequence"/>
</dbReference>
<comment type="similarity">
    <text evidence="3 11">Belongs to the peptidase M50B family.</text>
</comment>
<dbReference type="EC" id="3.4.24.-" evidence="11"/>
<keyword evidence="11" id="KW-0479">Metal-binding</keyword>
<dbReference type="AlphaFoldDB" id="A0A368DIG3"/>
<keyword evidence="9 11" id="KW-0482">Metalloprotease</keyword>
<evidence type="ECO:0000256" key="9">
    <source>
        <dbReference type="ARBA" id="ARBA00023049"/>
    </source>
</evidence>
<evidence type="ECO:0000256" key="5">
    <source>
        <dbReference type="ARBA" id="ARBA00022692"/>
    </source>
</evidence>
<feature type="transmembrane region" description="Helical" evidence="11">
    <location>
        <begin position="108"/>
        <end position="132"/>
    </location>
</feature>
<dbReference type="InterPro" id="IPR004387">
    <property type="entry name" value="Pept_M50_Zn"/>
</dbReference>
<evidence type="ECO:0000256" key="2">
    <source>
        <dbReference type="ARBA" id="ARBA00004141"/>
    </source>
</evidence>
<reference evidence="13 14" key="1">
    <citation type="journal article" date="2018" name="Microbiome">
        <title>Fine metagenomic profile of the Mediterranean stratified and mixed water columns revealed by assembly and recruitment.</title>
        <authorList>
            <person name="Haro-Moreno J.M."/>
            <person name="Lopez-Perez M."/>
            <person name="De La Torre J.R."/>
            <person name="Picazo A."/>
            <person name="Camacho A."/>
            <person name="Rodriguez-Valera F."/>
        </authorList>
    </citation>
    <scope>NUCLEOTIDE SEQUENCE [LARGE SCALE GENOMIC DNA]</scope>
    <source>
        <strain evidence="13">MED-G57</strain>
    </source>
</reference>
<keyword evidence="8 11" id="KW-1133">Transmembrane helix</keyword>
<feature type="domain" description="Peptidase M50" evidence="12">
    <location>
        <begin position="17"/>
        <end position="354"/>
    </location>
</feature>
<feature type="transmembrane region" description="Helical" evidence="11">
    <location>
        <begin position="342"/>
        <end position="360"/>
    </location>
</feature>
<keyword evidence="5 11" id="KW-0812">Transmembrane</keyword>
<evidence type="ECO:0000313" key="13">
    <source>
        <dbReference type="EMBL" id="RCL71628.1"/>
    </source>
</evidence>
<evidence type="ECO:0000256" key="6">
    <source>
        <dbReference type="ARBA" id="ARBA00022801"/>
    </source>
</evidence>
<keyword evidence="4 13" id="KW-0645">Protease</keyword>
<comment type="caution">
    <text evidence="13">The sequence shown here is derived from an EMBL/GenBank/DDBJ whole genome shotgun (WGS) entry which is preliminary data.</text>
</comment>
<protein>
    <recommendedName>
        <fullName evidence="11">Zinc metalloprotease</fullName>
        <ecNumber evidence="11">3.4.24.-</ecNumber>
    </recommendedName>
</protein>
<keyword evidence="7 11" id="KW-0862">Zinc</keyword>
<dbReference type="GO" id="GO:0006508">
    <property type="term" value="P:proteolysis"/>
    <property type="evidence" value="ECO:0007669"/>
    <property type="project" value="UniProtKB-KW"/>
</dbReference>
<evidence type="ECO:0000256" key="7">
    <source>
        <dbReference type="ARBA" id="ARBA00022833"/>
    </source>
</evidence>